<evidence type="ECO:0008006" key="4">
    <source>
        <dbReference type="Google" id="ProtNLM"/>
    </source>
</evidence>
<dbReference type="EMBL" id="JAJJMM010000001">
    <property type="protein sequence ID" value="MCC9063944.1"/>
    <property type="molecule type" value="Genomic_DNA"/>
</dbReference>
<comment type="caution">
    <text evidence="2">The sequence shown here is derived from an EMBL/GenBank/DDBJ whole genome shotgun (WGS) entry which is preliminary data.</text>
</comment>
<organism evidence="2 3">
    <name type="scientific">Flavobacterium piscisymbiosum</name>
    <dbReference type="NCBI Taxonomy" id="2893753"/>
    <lineage>
        <taxon>Bacteria</taxon>
        <taxon>Pseudomonadati</taxon>
        <taxon>Bacteroidota</taxon>
        <taxon>Flavobacteriia</taxon>
        <taxon>Flavobacteriales</taxon>
        <taxon>Flavobacteriaceae</taxon>
        <taxon>Flavobacterium</taxon>
    </lineage>
</organism>
<sequence>MKNIISILLLLSTILFTSCYGQTKPIGEEPLNLESFNLDTKILDLYPEKNKSKQFKNFYEIKGTVHSQLVAKDTTYINEYSENKKAIGIEYRQQSSTSIDTMAVFENQQFQKVNVATTINGTIKVINAVADEITQKQCDALIKTLIKKYGKPKKLKNSWNETFTIYEWTNKNKIIRFVSAFDDESTTMKIVIHEENQTIASREKEPHYVGYLFIINPLLKGEVFGKMKTGDFVYLDEKME</sequence>
<dbReference type="Proteomes" id="UP001430679">
    <property type="component" value="Unassembled WGS sequence"/>
</dbReference>
<dbReference type="RefSeq" id="WP_230036499.1">
    <property type="nucleotide sequence ID" value="NZ_JAJJMM010000001.1"/>
</dbReference>
<gene>
    <name evidence="2" type="ORF">LNP81_13180</name>
</gene>
<accession>A0ABS8MEJ7</accession>
<name>A0ABS8MEJ7_9FLAO</name>
<dbReference type="PROSITE" id="PS51257">
    <property type="entry name" value="PROKAR_LIPOPROTEIN"/>
    <property type="match status" value="1"/>
</dbReference>
<proteinExistence type="predicted"/>
<keyword evidence="1" id="KW-0732">Signal</keyword>
<evidence type="ECO:0000256" key="1">
    <source>
        <dbReference type="SAM" id="SignalP"/>
    </source>
</evidence>
<evidence type="ECO:0000313" key="2">
    <source>
        <dbReference type="EMBL" id="MCC9063944.1"/>
    </source>
</evidence>
<feature type="chain" id="PRO_5045994369" description="Lipoprotein" evidence="1">
    <location>
        <begin position="22"/>
        <end position="240"/>
    </location>
</feature>
<keyword evidence="3" id="KW-1185">Reference proteome</keyword>
<reference evidence="2" key="1">
    <citation type="submission" date="2021-11" db="EMBL/GenBank/DDBJ databases">
        <title>Description of novel Flavobacterium species.</title>
        <authorList>
            <person name="Saticioglu I.B."/>
            <person name="Ay H."/>
            <person name="Altun S."/>
            <person name="Duman M."/>
        </authorList>
    </citation>
    <scope>NUCLEOTIDE SEQUENCE</scope>
    <source>
        <strain evidence="2">F-30</strain>
    </source>
</reference>
<feature type="signal peptide" evidence="1">
    <location>
        <begin position="1"/>
        <end position="21"/>
    </location>
</feature>
<protein>
    <recommendedName>
        <fullName evidence="4">Lipoprotein</fullName>
    </recommendedName>
</protein>
<evidence type="ECO:0000313" key="3">
    <source>
        <dbReference type="Proteomes" id="UP001430679"/>
    </source>
</evidence>